<protein>
    <submittedName>
        <fullName evidence="2">XRE family transcriptional regulator</fullName>
    </submittedName>
</protein>
<comment type="caution">
    <text evidence="2">The sequence shown here is derived from an EMBL/GenBank/DDBJ whole genome shotgun (WGS) entry which is preliminary data.</text>
</comment>
<dbReference type="InterPro" id="IPR001387">
    <property type="entry name" value="Cro/C1-type_HTH"/>
</dbReference>
<reference evidence="2 3" key="1">
    <citation type="submission" date="2018-06" db="EMBL/GenBank/DDBJ databases">
        <title>Streptacidiphilus pinicola sp. nov., isolated from pine grove soil.</title>
        <authorList>
            <person name="Roh S.G."/>
            <person name="Park S."/>
            <person name="Kim M.-K."/>
            <person name="Yun B.-R."/>
            <person name="Park J."/>
            <person name="Kim M.J."/>
            <person name="Kim Y.S."/>
            <person name="Kim S.B."/>
        </authorList>
    </citation>
    <scope>NUCLEOTIDE SEQUENCE [LARGE SCALE GENOMIC DNA]</scope>
    <source>
        <strain evidence="2 3">MMS16-CNU450</strain>
    </source>
</reference>
<feature type="region of interest" description="Disordered" evidence="1">
    <location>
        <begin position="1"/>
        <end position="20"/>
    </location>
</feature>
<dbReference type="OrthoDB" id="3690688at2"/>
<sequence length="316" mass="35019">MATEQATAAGTPTEGTHTNALVPSPFQAALREAIQARGLSLERIQAKLLAAGTPVSMATLSHWQSGRSQPERTGSLEALSRLEVLLQVEAGTLAALLPPPRRRGRRLDPLSFAEAYQDETIMARAFDEGGFDQAGGEQLADLSRHDRIEVGPDARIRRVWSRRVMRALEDGADRIMTLYRTDEGAPAPRIHAVRGCRLGRVVTAPRANAVVAELLFGQGLRRGEFAVMEHEVEFTAPYLADTSWEKYFDRPMREYVVEIQFSGPRLPVRCVQFSRPTVGEGRASERSVHLDPYDRLTAAALDLTVSCFGLRWEWGQ</sequence>
<dbReference type="RefSeq" id="WP_111500166.1">
    <property type="nucleotide sequence ID" value="NZ_QKYN01000032.1"/>
</dbReference>
<accession>A0A2X0KGB2</accession>
<dbReference type="CDD" id="cd00093">
    <property type="entry name" value="HTH_XRE"/>
    <property type="match status" value="1"/>
</dbReference>
<dbReference type="AlphaFoldDB" id="A0A2X0KGB2"/>
<gene>
    <name evidence="2" type="ORF">DN069_08075</name>
</gene>
<dbReference type="EMBL" id="QKYN01000032">
    <property type="protein sequence ID" value="RAG86129.1"/>
    <property type="molecule type" value="Genomic_DNA"/>
</dbReference>
<dbReference type="Proteomes" id="UP000248889">
    <property type="component" value="Unassembled WGS sequence"/>
</dbReference>
<proteinExistence type="predicted"/>
<evidence type="ECO:0000313" key="3">
    <source>
        <dbReference type="Proteomes" id="UP000248889"/>
    </source>
</evidence>
<organism evidence="2 3">
    <name type="scientific">Streptacidiphilus pinicola</name>
    <dbReference type="NCBI Taxonomy" id="2219663"/>
    <lineage>
        <taxon>Bacteria</taxon>
        <taxon>Bacillati</taxon>
        <taxon>Actinomycetota</taxon>
        <taxon>Actinomycetes</taxon>
        <taxon>Kitasatosporales</taxon>
        <taxon>Streptomycetaceae</taxon>
        <taxon>Streptacidiphilus</taxon>
    </lineage>
</organism>
<evidence type="ECO:0000256" key="1">
    <source>
        <dbReference type="SAM" id="MobiDB-lite"/>
    </source>
</evidence>
<name>A0A2X0KGB2_9ACTN</name>
<keyword evidence="3" id="KW-1185">Reference proteome</keyword>
<evidence type="ECO:0000313" key="2">
    <source>
        <dbReference type="EMBL" id="RAG86129.1"/>
    </source>
</evidence>